<evidence type="ECO:0000313" key="3">
    <source>
        <dbReference type="Proteomes" id="UP000183685"/>
    </source>
</evidence>
<dbReference type="STRING" id="637679.GCA_001550055_03001"/>
<dbReference type="AlphaFoldDB" id="A0A1G7CTZ6"/>
<dbReference type="EMBL" id="FNAK01000006">
    <property type="protein sequence ID" value="SDE42136.1"/>
    <property type="molecule type" value="Genomic_DNA"/>
</dbReference>
<keyword evidence="1" id="KW-1133">Transmembrane helix</keyword>
<reference evidence="2 3" key="1">
    <citation type="submission" date="2016-10" db="EMBL/GenBank/DDBJ databases">
        <authorList>
            <person name="de Groot N.N."/>
        </authorList>
    </citation>
    <scope>NUCLEOTIDE SEQUENCE [LARGE SCALE GENOMIC DNA]</scope>
    <source>
        <strain evidence="2 3">CGMCC 1.9109</strain>
    </source>
</reference>
<protein>
    <submittedName>
        <fullName evidence="2">Uncharacterized protein</fullName>
    </submittedName>
</protein>
<gene>
    <name evidence="2" type="ORF">SAMN04488071_2920</name>
</gene>
<name>A0A1G7CTZ6_9PROT</name>
<keyword evidence="1" id="KW-0812">Transmembrane</keyword>
<dbReference type="Proteomes" id="UP000183685">
    <property type="component" value="Unassembled WGS sequence"/>
</dbReference>
<feature type="transmembrane region" description="Helical" evidence="1">
    <location>
        <begin position="7"/>
        <end position="25"/>
    </location>
</feature>
<proteinExistence type="predicted"/>
<accession>A0A1G7CTZ6</accession>
<dbReference type="RefSeq" id="WP_160328627.1">
    <property type="nucleotide sequence ID" value="NZ_FNAK01000006.1"/>
</dbReference>
<feature type="transmembrane region" description="Helical" evidence="1">
    <location>
        <begin position="31"/>
        <end position="49"/>
    </location>
</feature>
<evidence type="ECO:0000256" key="1">
    <source>
        <dbReference type="SAM" id="Phobius"/>
    </source>
</evidence>
<organism evidence="2 3">
    <name type="scientific">Kordiimonas lacus</name>
    <dbReference type="NCBI Taxonomy" id="637679"/>
    <lineage>
        <taxon>Bacteria</taxon>
        <taxon>Pseudomonadati</taxon>
        <taxon>Pseudomonadota</taxon>
        <taxon>Alphaproteobacteria</taxon>
        <taxon>Kordiimonadales</taxon>
        <taxon>Kordiimonadaceae</taxon>
        <taxon>Kordiimonas</taxon>
    </lineage>
</organism>
<evidence type="ECO:0000313" key="2">
    <source>
        <dbReference type="EMBL" id="SDE42136.1"/>
    </source>
</evidence>
<sequence>MATRVGFFLFIGFILGAVVGAWLPYPAILETVVGGAAGVLLAVLFDFVGKRKRQG</sequence>
<keyword evidence="1" id="KW-0472">Membrane</keyword>
<keyword evidence="3" id="KW-1185">Reference proteome</keyword>